<reference evidence="1 2" key="2">
    <citation type="submission" date="2020-03" db="EMBL/GenBank/DDBJ databases">
        <authorList>
            <person name="Ichikawa N."/>
            <person name="Kimura A."/>
            <person name="Kitahashi Y."/>
            <person name="Uohara A."/>
        </authorList>
    </citation>
    <scope>NUCLEOTIDE SEQUENCE [LARGE SCALE GENOMIC DNA]</scope>
    <source>
        <strain evidence="1 2">NBRC 107702</strain>
    </source>
</reference>
<protein>
    <submittedName>
        <fullName evidence="1">HEXXH motif domain-containing protein</fullName>
    </submittedName>
</protein>
<keyword evidence="2" id="KW-1185">Reference proteome</keyword>
<gene>
    <name evidence="1" type="ORF">Pflav_027440</name>
</gene>
<dbReference type="NCBIfam" id="TIGR04267">
    <property type="entry name" value="mod_HExxH"/>
    <property type="match status" value="1"/>
</dbReference>
<proteinExistence type="predicted"/>
<dbReference type="InterPro" id="IPR026337">
    <property type="entry name" value="AKG_HExxH"/>
</dbReference>
<dbReference type="Proteomes" id="UP000502508">
    <property type="component" value="Chromosome"/>
</dbReference>
<evidence type="ECO:0000313" key="2">
    <source>
        <dbReference type="Proteomes" id="UP000502508"/>
    </source>
</evidence>
<dbReference type="KEGG" id="pfla:Pflav_027440"/>
<dbReference type="AlphaFoldDB" id="A0A6F8XR69"/>
<dbReference type="EMBL" id="AP022870">
    <property type="protein sequence ID" value="BCB76334.1"/>
    <property type="molecule type" value="Genomic_DNA"/>
</dbReference>
<reference evidence="1 2" key="1">
    <citation type="submission" date="2020-03" db="EMBL/GenBank/DDBJ databases">
        <title>Whole genome shotgun sequence of Phytohabitans flavus NBRC 107702.</title>
        <authorList>
            <person name="Komaki H."/>
            <person name="Tamura T."/>
        </authorList>
    </citation>
    <scope>NUCLEOTIDE SEQUENCE [LARGE SCALE GENOMIC DNA]</scope>
    <source>
        <strain evidence="1 2">NBRC 107702</strain>
    </source>
</reference>
<sequence length="432" mass="46425">MITYHHVPDSIFAALASGLGGPAAVERLGSVQHSKQLLLLRYLAERWGGDESGDSAVDVLVQAERRDPQAVADLIADPMVGEWAVQTTRRISGGTGSTAHDSADLAQLGALAAAAALRTGLETEVRTRTLSGTVTLPTFGSAVLGSDGPAVVTIAHSGATVTGGAARVAVSAEDPRWLPLRRLVAHHRDLDGSLIIEDGNPYRDSYHAPAAARLSTEEIQEWQDRFAEAWWLLTTFVPERAAELAAGLRSAVPLVTEDEGEARSATARDAFGMLGLTRPRSASDLAVTLVHEFQHSKLSVLLDLVPLYEPDGDERHFAPWRADARPTGGLFQGVYAFLGVADTWRGLRSAPGLEGLATEEFAFVREQVAAGLSALEGSTELTARGREFAAGLRQTIDRLCAVWVPRPAAEKAITKLNERRRVWHLQPKHWGA</sequence>
<dbReference type="RefSeq" id="WP_173036415.1">
    <property type="nucleotide sequence ID" value="NZ_AP022870.1"/>
</dbReference>
<name>A0A6F8XR69_9ACTN</name>
<evidence type="ECO:0000313" key="1">
    <source>
        <dbReference type="EMBL" id="BCB76334.1"/>
    </source>
</evidence>
<accession>A0A6F8XR69</accession>
<organism evidence="1 2">
    <name type="scientific">Phytohabitans flavus</name>
    <dbReference type="NCBI Taxonomy" id="1076124"/>
    <lineage>
        <taxon>Bacteria</taxon>
        <taxon>Bacillati</taxon>
        <taxon>Actinomycetota</taxon>
        <taxon>Actinomycetes</taxon>
        <taxon>Micromonosporales</taxon>
        <taxon>Micromonosporaceae</taxon>
    </lineage>
</organism>